<dbReference type="EMBL" id="HBHW01031827">
    <property type="protein sequence ID" value="CAE0056410.1"/>
    <property type="molecule type" value="Transcribed_RNA"/>
</dbReference>
<dbReference type="GO" id="GO:0005509">
    <property type="term" value="F:calcium ion binding"/>
    <property type="evidence" value="ECO:0007669"/>
    <property type="project" value="InterPro"/>
</dbReference>
<dbReference type="PROSITE" id="PS00018">
    <property type="entry name" value="EF_HAND_1"/>
    <property type="match status" value="1"/>
</dbReference>
<gene>
    <name evidence="5" type="ORF">RMAR00112_LOCUS24456</name>
</gene>
<evidence type="ECO:0000256" key="2">
    <source>
        <dbReference type="SAM" id="Phobius"/>
    </source>
</evidence>
<reference evidence="5" key="1">
    <citation type="submission" date="2021-01" db="EMBL/GenBank/DDBJ databases">
        <authorList>
            <person name="Corre E."/>
            <person name="Pelletier E."/>
            <person name="Niang G."/>
            <person name="Scheremetjew M."/>
            <person name="Finn R."/>
            <person name="Kale V."/>
            <person name="Holt S."/>
            <person name="Cochrane G."/>
            <person name="Meng A."/>
            <person name="Brown T."/>
            <person name="Cohen L."/>
        </authorList>
    </citation>
    <scope>NUCLEOTIDE SEQUENCE</scope>
    <source>
        <strain evidence="5">CCMP 769</strain>
    </source>
</reference>
<sequence length="189" mass="21328">MLSRWLLVWWLAVVFFVLDSRAEIAADGIAKSPEEDDGRSRLFQRFDVDNDGQLSEEEVAEMLKQLERAKTKKGDGEDSVGLHEVWIDGESVQVGESDFQLLFKQLSNLKQTKVGYSRGTSEARSCSWSRANESRIIRRYDSYQQDPSKDPRMSLQEDIVFVQDLVIILVSATIGGTLASVLKQPPLMG</sequence>
<keyword evidence="1" id="KW-0106">Calcium</keyword>
<evidence type="ECO:0000259" key="4">
    <source>
        <dbReference type="PROSITE" id="PS50222"/>
    </source>
</evidence>
<dbReference type="PROSITE" id="PS50222">
    <property type="entry name" value="EF_HAND_2"/>
    <property type="match status" value="1"/>
</dbReference>
<feature type="chain" id="PRO_5030824516" description="EF-hand domain-containing protein" evidence="3">
    <location>
        <begin position="23"/>
        <end position="189"/>
    </location>
</feature>
<accession>A0A7S3A2K7</accession>
<feature type="signal peptide" evidence="3">
    <location>
        <begin position="1"/>
        <end position="22"/>
    </location>
</feature>
<keyword evidence="2" id="KW-0472">Membrane</keyword>
<proteinExistence type="predicted"/>
<protein>
    <recommendedName>
        <fullName evidence="4">EF-hand domain-containing protein</fullName>
    </recommendedName>
</protein>
<dbReference type="InterPro" id="IPR011992">
    <property type="entry name" value="EF-hand-dom_pair"/>
</dbReference>
<dbReference type="Pfam" id="PF00036">
    <property type="entry name" value="EF-hand_1"/>
    <property type="match status" value="1"/>
</dbReference>
<organism evidence="5">
    <name type="scientific">Rhodosorus marinus</name>
    <dbReference type="NCBI Taxonomy" id="101924"/>
    <lineage>
        <taxon>Eukaryota</taxon>
        <taxon>Rhodophyta</taxon>
        <taxon>Stylonematophyceae</taxon>
        <taxon>Stylonematales</taxon>
        <taxon>Stylonemataceae</taxon>
        <taxon>Rhodosorus</taxon>
    </lineage>
</organism>
<evidence type="ECO:0000313" key="5">
    <source>
        <dbReference type="EMBL" id="CAE0056410.1"/>
    </source>
</evidence>
<feature type="transmembrane region" description="Helical" evidence="2">
    <location>
        <begin position="160"/>
        <end position="182"/>
    </location>
</feature>
<keyword evidence="2" id="KW-0812">Transmembrane</keyword>
<dbReference type="InterPro" id="IPR002048">
    <property type="entry name" value="EF_hand_dom"/>
</dbReference>
<evidence type="ECO:0000256" key="3">
    <source>
        <dbReference type="SAM" id="SignalP"/>
    </source>
</evidence>
<evidence type="ECO:0000256" key="1">
    <source>
        <dbReference type="ARBA" id="ARBA00022837"/>
    </source>
</evidence>
<keyword evidence="3" id="KW-0732">Signal</keyword>
<feature type="domain" description="EF-hand" evidence="4">
    <location>
        <begin position="34"/>
        <end position="69"/>
    </location>
</feature>
<dbReference type="AlphaFoldDB" id="A0A7S3A2K7"/>
<dbReference type="SUPFAM" id="SSF47473">
    <property type="entry name" value="EF-hand"/>
    <property type="match status" value="1"/>
</dbReference>
<keyword evidence="2" id="KW-1133">Transmembrane helix</keyword>
<name>A0A7S3A2K7_9RHOD</name>
<dbReference type="InterPro" id="IPR018247">
    <property type="entry name" value="EF_Hand_1_Ca_BS"/>
</dbReference>
<dbReference type="Gene3D" id="1.10.238.10">
    <property type="entry name" value="EF-hand"/>
    <property type="match status" value="1"/>
</dbReference>